<dbReference type="GO" id="GO:0003677">
    <property type="term" value="F:DNA binding"/>
    <property type="evidence" value="ECO:0007669"/>
    <property type="project" value="InterPro"/>
</dbReference>
<dbReference type="SUPFAM" id="SSF143422">
    <property type="entry name" value="Transposase IS200-like"/>
    <property type="match status" value="1"/>
</dbReference>
<reference evidence="2 3" key="2">
    <citation type="journal article" date="2011" name="J. Bacteriol.">
        <title>Complete genome sequence of a carbon monoxide-utilizing acetogen, Eubacterium limosum KIST612.</title>
        <authorList>
            <person name="Roh H."/>
            <person name="Ko H.J."/>
            <person name="Kim D."/>
            <person name="Choi D.G."/>
            <person name="Park S."/>
            <person name="Kim S."/>
            <person name="Chang I.S."/>
            <person name="Choi I.G."/>
        </authorList>
    </citation>
    <scope>NUCLEOTIDE SEQUENCE [LARGE SCALE GENOMIC DNA]</scope>
    <source>
        <strain evidence="2 3">KIST612</strain>
    </source>
</reference>
<dbReference type="AlphaFoldDB" id="E3GK58"/>
<name>E3GK58_9FIRM</name>
<dbReference type="Pfam" id="PF01797">
    <property type="entry name" value="Y1_Tnp"/>
    <property type="match status" value="1"/>
</dbReference>
<proteinExistence type="predicted"/>
<dbReference type="InterPro" id="IPR002686">
    <property type="entry name" value="Transposase_17"/>
</dbReference>
<dbReference type="KEGG" id="elm:ELI_1827"/>
<accession>E3GK58</accession>
<dbReference type="EMBL" id="CP002273">
    <property type="protein sequence ID" value="ADO36811.1"/>
    <property type="molecule type" value="Genomic_DNA"/>
</dbReference>
<dbReference type="GO" id="GO:0004803">
    <property type="term" value="F:transposase activity"/>
    <property type="evidence" value="ECO:0007669"/>
    <property type="project" value="InterPro"/>
</dbReference>
<gene>
    <name evidence="2" type="ordered locus">ELI_1827</name>
</gene>
<reference key="1">
    <citation type="submission" date="2010-09" db="EMBL/GenBank/DDBJ databases">
        <authorList>
            <person name="Roh H."/>
            <person name="Ko H.-J."/>
            <person name="Kim D."/>
            <person name="Choi D.G."/>
            <person name="Park S."/>
            <person name="Kim S."/>
            <person name="Kim K.H."/>
            <person name="Chang I.S."/>
            <person name="Choi I.-G."/>
        </authorList>
    </citation>
    <scope>NUCLEOTIDE SEQUENCE</scope>
    <source>
        <strain>KIST612</strain>
    </source>
</reference>
<evidence type="ECO:0000313" key="3">
    <source>
        <dbReference type="Proteomes" id="UP000006873"/>
    </source>
</evidence>
<evidence type="ECO:0000313" key="2">
    <source>
        <dbReference type="EMBL" id="ADO36811.1"/>
    </source>
</evidence>
<dbReference type="InterPro" id="IPR036515">
    <property type="entry name" value="Transposase_17_sf"/>
</dbReference>
<keyword evidence="3" id="KW-1185">Reference proteome</keyword>
<dbReference type="Gene3D" id="3.30.70.1290">
    <property type="entry name" value="Transposase IS200-like"/>
    <property type="match status" value="1"/>
</dbReference>
<organism evidence="2 3">
    <name type="scientific">Eubacterium callanderi</name>
    <dbReference type="NCBI Taxonomy" id="53442"/>
    <lineage>
        <taxon>Bacteria</taxon>
        <taxon>Bacillati</taxon>
        <taxon>Bacillota</taxon>
        <taxon>Clostridia</taxon>
        <taxon>Eubacteriales</taxon>
        <taxon>Eubacteriaceae</taxon>
        <taxon>Eubacterium</taxon>
    </lineage>
</organism>
<dbReference type="Proteomes" id="UP000006873">
    <property type="component" value="Chromosome"/>
</dbReference>
<sequence>MIAIIFREIAIFFIKKTTRFASGKKKLKRRFKKSPVNMKEKSLSHTVYPMQISHMISKYRRMVTYNKLRKAIGQILRTLVERKPGVEIIKAKACSDHSRMLMEIPLEHRISTFLMIFVDTRI</sequence>
<dbReference type="GO" id="GO:0006313">
    <property type="term" value="P:DNA transposition"/>
    <property type="evidence" value="ECO:0007669"/>
    <property type="project" value="InterPro"/>
</dbReference>
<protein>
    <recommendedName>
        <fullName evidence="1">Transposase IS200-like domain-containing protein</fullName>
    </recommendedName>
</protein>
<evidence type="ECO:0000259" key="1">
    <source>
        <dbReference type="Pfam" id="PF01797"/>
    </source>
</evidence>
<feature type="domain" description="Transposase IS200-like" evidence="1">
    <location>
        <begin position="55"/>
        <end position="113"/>
    </location>
</feature>
<dbReference type="eggNOG" id="COG1943">
    <property type="taxonomic scope" value="Bacteria"/>
</dbReference>
<dbReference type="HOGENOM" id="CLU_2023267_0_0_9"/>